<comment type="similarity">
    <text evidence="1 3">Belongs to the short-chain dehydrogenases/reductases (SDR) family.</text>
</comment>
<dbReference type="Gene3D" id="3.40.50.720">
    <property type="entry name" value="NAD(P)-binding Rossmann-like Domain"/>
    <property type="match status" value="1"/>
</dbReference>
<protein>
    <submittedName>
        <fullName evidence="5">SDR family oxidoreductase</fullName>
    </submittedName>
</protein>
<keyword evidence="2" id="KW-0560">Oxidoreductase</keyword>
<dbReference type="RefSeq" id="WP_077410847.1">
    <property type="nucleotide sequence ID" value="NZ_JBHRTS010000005.1"/>
</dbReference>
<dbReference type="PRINTS" id="PR00081">
    <property type="entry name" value="GDHRDH"/>
</dbReference>
<organism evidence="5 6">
    <name type="scientific">Marinicella sediminis</name>
    <dbReference type="NCBI Taxonomy" id="1792834"/>
    <lineage>
        <taxon>Bacteria</taxon>
        <taxon>Pseudomonadati</taxon>
        <taxon>Pseudomonadota</taxon>
        <taxon>Gammaproteobacteria</taxon>
        <taxon>Lysobacterales</taxon>
        <taxon>Marinicellaceae</taxon>
        <taxon>Marinicella</taxon>
    </lineage>
</organism>
<dbReference type="EMBL" id="JBHRTS010000005">
    <property type="protein sequence ID" value="MFC3194802.1"/>
    <property type="molecule type" value="Genomic_DNA"/>
</dbReference>
<keyword evidence="6" id="KW-1185">Reference proteome</keyword>
<name>A0ABV7JHC7_9GAMM</name>
<feature type="domain" description="Ketoreductase" evidence="4">
    <location>
        <begin position="8"/>
        <end position="172"/>
    </location>
</feature>
<dbReference type="PANTHER" id="PTHR43669:SF3">
    <property type="entry name" value="ALCOHOL DEHYDROGENASE, PUTATIVE (AFU_ORTHOLOGUE AFUA_3G03445)-RELATED"/>
    <property type="match status" value="1"/>
</dbReference>
<evidence type="ECO:0000313" key="6">
    <source>
        <dbReference type="Proteomes" id="UP001595533"/>
    </source>
</evidence>
<evidence type="ECO:0000256" key="1">
    <source>
        <dbReference type="ARBA" id="ARBA00006484"/>
    </source>
</evidence>
<gene>
    <name evidence="5" type="ORF">ACFODZ_11180</name>
</gene>
<comment type="caution">
    <text evidence="5">The sequence shown here is derived from an EMBL/GenBank/DDBJ whole genome shotgun (WGS) entry which is preliminary data.</text>
</comment>
<evidence type="ECO:0000259" key="4">
    <source>
        <dbReference type="SMART" id="SM00822"/>
    </source>
</evidence>
<evidence type="ECO:0000313" key="5">
    <source>
        <dbReference type="EMBL" id="MFC3194802.1"/>
    </source>
</evidence>
<dbReference type="Pfam" id="PF00106">
    <property type="entry name" value="adh_short"/>
    <property type="match status" value="1"/>
</dbReference>
<evidence type="ECO:0000256" key="2">
    <source>
        <dbReference type="ARBA" id="ARBA00023002"/>
    </source>
</evidence>
<proteinExistence type="inferred from homology"/>
<dbReference type="InterPro" id="IPR036291">
    <property type="entry name" value="NAD(P)-bd_dom_sf"/>
</dbReference>
<dbReference type="InterPro" id="IPR057326">
    <property type="entry name" value="KR_dom"/>
</dbReference>
<evidence type="ECO:0000256" key="3">
    <source>
        <dbReference type="RuleBase" id="RU000363"/>
    </source>
</evidence>
<dbReference type="PRINTS" id="PR00080">
    <property type="entry name" value="SDRFAMILY"/>
</dbReference>
<dbReference type="NCBIfam" id="NF006120">
    <property type="entry name" value="PRK08264.1-6"/>
    <property type="match status" value="1"/>
</dbReference>
<dbReference type="PANTHER" id="PTHR43669">
    <property type="entry name" value="5-KETO-D-GLUCONATE 5-REDUCTASE"/>
    <property type="match status" value="1"/>
</dbReference>
<sequence>MTFQINNKIAVVTGANRGIGLAIVQSFLKHGAKKVYLAVRNTDSVQSLVEQYGSRVEPVQVDVADPAAIKNLAAQTTDADVVVNNAGVLKSADVLDPTAEDALNFELNINTFGLLRMAQAYQPILADKEKAAFVQLNSVASIKNFAPFTTYSASKAAAYSLTQGLKDSWADHNIQVLSVHPGPIATDMANEAGMSEGADPAELVSEGIVEALQSGQFHLFPDTMAKDFETQYHDYAVNIVEPLPESN</sequence>
<reference evidence="6" key="1">
    <citation type="journal article" date="2019" name="Int. J. Syst. Evol. Microbiol.">
        <title>The Global Catalogue of Microorganisms (GCM) 10K type strain sequencing project: providing services to taxonomists for standard genome sequencing and annotation.</title>
        <authorList>
            <consortium name="The Broad Institute Genomics Platform"/>
            <consortium name="The Broad Institute Genome Sequencing Center for Infectious Disease"/>
            <person name="Wu L."/>
            <person name="Ma J."/>
        </authorList>
    </citation>
    <scope>NUCLEOTIDE SEQUENCE [LARGE SCALE GENOMIC DNA]</scope>
    <source>
        <strain evidence="6">KCTC 42953</strain>
    </source>
</reference>
<dbReference type="SMART" id="SM00822">
    <property type="entry name" value="PKS_KR"/>
    <property type="match status" value="1"/>
</dbReference>
<accession>A0ABV7JHC7</accession>
<dbReference type="Proteomes" id="UP001595533">
    <property type="component" value="Unassembled WGS sequence"/>
</dbReference>
<dbReference type="InterPro" id="IPR002347">
    <property type="entry name" value="SDR_fam"/>
</dbReference>
<dbReference type="SUPFAM" id="SSF51735">
    <property type="entry name" value="NAD(P)-binding Rossmann-fold domains"/>
    <property type="match status" value="1"/>
</dbReference>